<accession>A0ABD0M6V6</accession>
<dbReference type="AlphaFoldDB" id="A0ABD0M6V6"/>
<reference evidence="1 2" key="1">
    <citation type="journal article" date="2023" name="Sci. Data">
        <title>Genome assembly of the Korean intertidal mud-creeper Batillaria attramentaria.</title>
        <authorList>
            <person name="Patra A.K."/>
            <person name="Ho P.T."/>
            <person name="Jun S."/>
            <person name="Lee S.J."/>
            <person name="Kim Y."/>
            <person name="Won Y.J."/>
        </authorList>
    </citation>
    <scope>NUCLEOTIDE SEQUENCE [LARGE SCALE GENOMIC DNA]</scope>
    <source>
        <strain evidence="1">Wonlab-2016</strain>
    </source>
</reference>
<proteinExistence type="predicted"/>
<organism evidence="1 2">
    <name type="scientific">Batillaria attramentaria</name>
    <dbReference type="NCBI Taxonomy" id="370345"/>
    <lineage>
        <taxon>Eukaryota</taxon>
        <taxon>Metazoa</taxon>
        <taxon>Spiralia</taxon>
        <taxon>Lophotrochozoa</taxon>
        <taxon>Mollusca</taxon>
        <taxon>Gastropoda</taxon>
        <taxon>Caenogastropoda</taxon>
        <taxon>Sorbeoconcha</taxon>
        <taxon>Cerithioidea</taxon>
        <taxon>Batillariidae</taxon>
        <taxon>Batillaria</taxon>
    </lineage>
</organism>
<dbReference type="Proteomes" id="UP001519460">
    <property type="component" value="Unassembled WGS sequence"/>
</dbReference>
<sequence>MESFYRVDTNLRLGEEFAKYVLPLCFGSMEHVYLDRYYRGEERFTAAVFCKQKNTQLSISLHQAGTVSPSSRGNTISVENFTHQGMGVLLPFVSTNSSTLLQSEQYQRSPRFHEVVKKRQGVGFDVISKIYSLHFGNEGGK</sequence>
<evidence type="ECO:0000313" key="2">
    <source>
        <dbReference type="Proteomes" id="UP001519460"/>
    </source>
</evidence>
<gene>
    <name evidence="1" type="ORF">BaRGS_00001327</name>
</gene>
<evidence type="ECO:0000313" key="1">
    <source>
        <dbReference type="EMBL" id="KAK7507392.1"/>
    </source>
</evidence>
<dbReference type="EMBL" id="JACVVK020000004">
    <property type="protein sequence ID" value="KAK7507392.1"/>
    <property type="molecule type" value="Genomic_DNA"/>
</dbReference>
<comment type="caution">
    <text evidence="1">The sequence shown here is derived from an EMBL/GenBank/DDBJ whole genome shotgun (WGS) entry which is preliminary data.</text>
</comment>
<keyword evidence="2" id="KW-1185">Reference proteome</keyword>
<protein>
    <submittedName>
        <fullName evidence="1">Uncharacterized protein</fullName>
    </submittedName>
</protein>
<name>A0ABD0M6V6_9CAEN</name>